<keyword evidence="1" id="KW-0472">Membrane</keyword>
<dbReference type="AlphaFoldDB" id="A0A380WLS7"/>
<gene>
    <name evidence="3" type="ORF">NCTC10684_02980</name>
</gene>
<keyword evidence="1" id="KW-0812">Transmembrane</keyword>
<dbReference type="EMBL" id="UFSM01000001">
    <property type="protein sequence ID" value="SUU89738.1"/>
    <property type="molecule type" value="Genomic_DNA"/>
</dbReference>
<feature type="transmembrane region" description="Helical" evidence="1">
    <location>
        <begin position="141"/>
        <end position="160"/>
    </location>
</feature>
<keyword evidence="1" id="KW-1133">Transmembrane helix</keyword>
<evidence type="ECO:0000256" key="1">
    <source>
        <dbReference type="SAM" id="Phobius"/>
    </source>
</evidence>
<reference evidence="3 4" key="1">
    <citation type="submission" date="2018-06" db="EMBL/GenBank/DDBJ databases">
        <authorList>
            <consortium name="Pathogen Informatics"/>
            <person name="Doyle S."/>
        </authorList>
    </citation>
    <scope>NUCLEOTIDE SEQUENCE [LARGE SCALE GENOMIC DNA]</scope>
    <source>
        <strain evidence="3 4">NCTC10684</strain>
    </source>
</reference>
<evidence type="ECO:0000313" key="3">
    <source>
        <dbReference type="EMBL" id="SUU89738.1"/>
    </source>
</evidence>
<organism evidence="3 4">
    <name type="scientific">Aminobacter aminovorans</name>
    <name type="common">Chelatobacter heintzii</name>
    <dbReference type="NCBI Taxonomy" id="83263"/>
    <lineage>
        <taxon>Bacteria</taxon>
        <taxon>Pseudomonadati</taxon>
        <taxon>Pseudomonadota</taxon>
        <taxon>Alphaproteobacteria</taxon>
        <taxon>Hyphomicrobiales</taxon>
        <taxon>Phyllobacteriaceae</taxon>
        <taxon>Aminobacter</taxon>
    </lineage>
</organism>
<feature type="transmembrane region" description="Helical" evidence="1">
    <location>
        <begin position="260"/>
        <end position="278"/>
    </location>
</feature>
<dbReference type="RefSeq" id="WP_115731845.1">
    <property type="nucleotide sequence ID" value="NZ_BAAAVY010000002.1"/>
</dbReference>
<dbReference type="InterPro" id="IPR026841">
    <property type="entry name" value="Aur1/Ipt1"/>
</dbReference>
<feature type="transmembrane region" description="Helical" evidence="1">
    <location>
        <begin position="236"/>
        <end position="255"/>
    </location>
</feature>
<feature type="transmembrane region" description="Helical" evidence="1">
    <location>
        <begin position="75"/>
        <end position="100"/>
    </location>
</feature>
<feature type="domain" description="Inositolphosphotransferase Aur1/Ipt1" evidence="2">
    <location>
        <begin position="110"/>
        <end position="298"/>
    </location>
</feature>
<feature type="transmembrane region" description="Helical" evidence="1">
    <location>
        <begin position="50"/>
        <end position="68"/>
    </location>
</feature>
<accession>A0A380WLS7</accession>
<proteinExistence type="predicted"/>
<feature type="transmembrane region" description="Helical" evidence="1">
    <location>
        <begin position="172"/>
        <end position="196"/>
    </location>
</feature>
<dbReference type="Pfam" id="PF14378">
    <property type="entry name" value="PAP2_3"/>
    <property type="match status" value="1"/>
</dbReference>
<sequence length="321" mass="35039">MAELEATTPVHRQRIDAVLSVKMALVGLLIAIDAQWIWATDFVFEPGSAVKVVVVVSGLTFISWLYAVRRPVERFQVLCAETAVLLAFSAAAAVLSVLVISSNMPLIDDRLITFDAALGFDWRAYVEFVNARPWLGQLSSMVYVTSLSQVALTILALSLLGRTRRVQHFVTAVMVGALVSILVSALLPAAGALGTIRPPADFMALNRPIIDLAYKQAFFDIRDGASRLISLDQPQGLIAFPSYHCTLSVLTMMAFRKVRIWFWPVLVLNLAVILSTPIDGGHHLADALAGILVAFFAWKMAEALSAAVEGRRSHRLLASRV</sequence>
<feature type="transmembrane region" description="Helical" evidence="1">
    <location>
        <begin position="284"/>
        <end position="308"/>
    </location>
</feature>
<feature type="transmembrane region" description="Helical" evidence="1">
    <location>
        <begin position="21"/>
        <end position="38"/>
    </location>
</feature>
<protein>
    <recommendedName>
        <fullName evidence="2">Inositolphosphotransferase Aur1/Ipt1 domain-containing protein</fullName>
    </recommendedName>
</protein>
<dbReference type="OrthoDB" id="7584858at2"/>
<evidence type="ECO:0000313" key="4">
    <source>
        <dbReference type="Proteomes" id="UP000254701"/>
    </source>
</evidence>
<dbReference type="Proteomes" id="UP000254701">
    <property type="component" value="Unassembled WGS sequence"/>
</dbReference>
<name>A0A380WLS7_AMIAI</name>
<evidence type="ECO:0000259" key="2">
    <source>
        <dbReference type="Pfam" id="PF14378"/>
    </source>
</evidence>
<dbReference type="GO" id="GO:0016020">
    <property type="term" value="C:membrane"/>
    <property type="evidence" value="ECO:0007669"/>
    <property type="project" value="UniProtKB-SubCell"/>
</dbReference>